<evidence type="ECO:0000313" key="11">
    <source>
        <dbReference type="Proteomes" id="UP000034539"/>
    </source>
</evidence>
<organism evidence="10 11">
    <name type="scientific">Candidatus Gottesmanbacteria bacterium GW2011_GWC2_39_8</name>
    <dbReference type="NCBI Taxonomy" id="1618450"/>
    <lineage>
        <taxon>Bacteria</taxon>
        <taxon>Candidatus Gottesmaniibacteriota</taxon>
    </lineage>
</organism>
<evidence type="ECO:0000256" key="3">
    <source>
        <dbReference type="ARBA" id="ARBA00022679"/>
    </source>
</evidence>
<dbReference type="Pfam" id="PF02310">
    <property type="entry name" value="B12-binding"/>
    <property type="match status" value="1"/>
</dbReference>
<dbReference type="SFLD" id="SFLDG01082">
    <property type="entry name" value="B12-binding_domain_containing"/>
    <property type="match status" value="1"/>
</dbReference>
<dbReference type="InterPro" id="IPR006638">
    <property type="entry name" value="Elp3/MiaA/NifB-like_rSAM"/>
</dbReference>
<dbReference type="GO" id="GO:0005829">
    <property type="term" value="C:cytosol"/>
    <property type="evidence" value="ECO:0007669"/>
    <property type="project" value="TreeGrafter"/>
</dbReference>
<dbReference type="SUPFAM" id="SSF52242">
    <property type="entry name" value="Cobalamin (vitamin B12)-binding domain"/>
    <property type="match status" value="1"/>
</dbReference>
<feature type="domain" description="Radical SAM core" evidence="9">
    <location>
        <begin position="190"/>
        <end position="415"/>
    </location>
</feature>
<evidence type="ECO:0000259" key="9">
    <source>
        <dbReference type="PROSITE" id="PS51918"/>
    </source>
</evidence>
<dbReference type="CDD" id="cd01335">
    <property type="entry name" value="Radical_SAM"/>
    <property type="match status" value="1"/>
</dbReference>
<dbReference type="SFLD" id="SFLDG01123">
    <property type="entry name" value="methyltransferase_(Class_B)"/>
    <property type="match status" value="1"/>
</dbReference>
<proteinExistence type="predicted"/>
<dbReference type="SMART" id="SM00729">
    <property type="entry name" value="Elp3"/>
    <property type="match status" value="1"/>
</dbReference>
<evidence type="ECO:0000256" key="5">
    <source>
        <dbReference type="ARBA" id="ARBA00022723"/>
    </source>
</evidence>
<evidence type="ECO:0000256" key="6">
    <source>
        <dbReference type="ARBA" id="ARBA00023004"/>
    </source>
</evidence>
<dbReference type="AlphaFoldDB" id="A0A0G0PYL2"/>
<name>A0A0G0PYL2_9BACT</name>
<dbReference type="PATRIC" id="fig|1618450.3.peg.536"/>
<comment type="cofactor">
    <cofactor evidence="1">
        <name>[4Fe-4S] cluster</name>
        <dbReference type="ChEBI" id="CHEBI:49883"/>
    </cofactor>
</comment>
<evidence type="ECO:0000256" key="1">
    <source>
        <dbReference type="ARBA" id="ARBA00001966"/>
    </source>
</evidence>
<dbReference type="Gene3D" id="3.40.50.280">
    <property type="entry name" value="Cobalamin-binding domain"/>
    <property type="match status" value="1"/>
</dbReference>
<gene>
    <name evidence="10" type="ORF">UT63_C0020G0004</name>
</gene>
<protein>
    <submittedName>
        <fullName evidence="10">Protein involved in methylthiolation of isopentenylated A37 derivatives in tRNA</fullName>
    </submittedName>
</protein>
<keyword evidence="2" id="KW-0489">Methyltransferase</keyword>
<keyword evidence="3" id="KW-0808">Transferase</keyword>
<dbReference type="SUPFAM" id="SSF102114">
    <property type="entry name" value="Radical SAM enzymes"/>
    <property type="match status" value="1"/>
</dbReference>
<dbReference type="Pfam" id="PF04055">
    <property type="entry name" value="Radical_SAM"/>
    <property type="match status" value="1"/>
</dbReference>
<dbReference type="GO" id="GO:0003824">
    <property type="term" value="F:catalytic activity"/>
    <property type="evidence" value="ECO:0007669"/>
    <property type="project" value="InterPro"/>
</dbReference>
<dbReference type="Proteomes" id="UP000034539">
    <property type="component" value="Unassembled WGS sequence"/>
</dbReference>
<evidence type="ECO:0000259" key="8">
    <source>
        <dbReference type="PROSITE" id="PS51332"/>
    </source>
</evidence>
<keyword evidence="7" id="KW-0411">Iron-sulfur</keyword>
<dbReference type="InterPro" id="IPR007197">
    <property type="entry name" value="rSAM"/>
</dbReference>
<dbReference type="GO" id="GO:0046872">
    <property type="term" value="F:metal ion binding"/>
    <property type="evidence" value="ECO:0007669"/>
    <property type="project" value="UniProtKB-KW"/>
</dbReference>
<keyword evidence="6" id="KW-0408">Iron</keyword>
<dbReference type="GO" id="GO:0031419">
    <property type="term" value="F:cobalamin binding"/>
    <property type="evidence" value="ECO:0007669"/>
    <property type="project" value="InterPro"/>
</dbReference>
<dbReference type="CDD" id="cd02068">
    <property type="entry name" value="radical_SAM_B12_BD"/>
    <property type="match status" value="1"/>
</dbReference>
<reference evidence="10 11" key="1">
    <citation type="journal article" date="2015" name="Nature">
        <title>rRNA introns, odd ribosomes, and small enigmatic genomes across a large radiation of phyla.</title>
        <authorList>
            <person name="Brown C.T."/>
            <person name="Hug L.A."/>
            <person name="Thomas B.C."/>
            <person name="Sharon I."/>
            <person name="Castelle C.J."/>
            <person name="Singh A."/>
            <person name="Wilkins M.J."/>
            <person name="Williams K.H."/>
            <person name="Banfield J.F."/>
        </authorList>
    </citation>
    <scope>NUCLEOTIDE SEQUENCE [LARGE SCALE GENOMIC DNA]</scope>
</reference>
<keyword evidence="5" id="KW-0479">Metal-binding</keyword>
<feature type="domain" description="B12-binding" evidence="8">
    <location>
        <begin position="1"/>
        <end position="153"/>
    </location>
</feature>
<evidence type="ECO:0000256" key="7">
    <source>
        <dbReference type="ARBA" id="ARBA00023014"/>
    </source>
</evidence>
<keyword evidence="4" id="KW-0949">S-adenosyl-L-methionine</keyword>
<dbReference type="GO" id="GO:0051539">
    <property type="term" value="F:4 iron, 4 sulfur cluster binding"/>
    <property type="evidence" value="ECO:0007669"/>
    <property type="project" value="UniProtKB-KW"/>
</dbReference>
<dbReference type="PROSITE" id="PS51332">
    <property type="entry name" value="B12_BINDING"/>
    <property type="match status" value="1"/>
</dbReference>
<dbReference type="SFLD" id="SFLDS00029">
    <property type="entry name" value="Radical_SAM"/>
    <property type="match status" value="1"/>
</dbReference>
<dbReference type="PANTHER" id="PTHR43409:SF7">
    <property type="entry name" value="BLL1977 PROTEIN"/>
    <property type="match status" value="1"/>
</dbReference>
<evidence type="ECO:0000256" key="2">
    <source>
        <dbReference type="ARBA" id="ARBA00022603"/>
    </source>
</evidence>
<dbReference type="InterPro" id="IPR051198">
    <property type="entry name" value="BchE-like"/>
</dbReference>
<sequence length="434" mass="49583">MGSHYNGLNLGIDYIASFLNQNGHEVIIYNADFQNDTNYLDQRKLFENFNQYKTILDDKNHSIWKEVREVIKDVKPDFIGIKMYTGTFKSAQNVAEIAKELNPEIKIIAGGTHPTLDPIGTMKTGVYDYVVRGEGEYTVLELMNGIDAYQIKGITFKNREGENVNNADRGFIENLDSLPFPQRDNYYSGNDCIDVGSIITSRGCPFQCTYCASPQIWDKKTRYRGVDNVLEELEYMTNSKGVSLIRFQDDTFTLNKKRAMEILDGILSKGLNIKWVCDTRVDKLDKEVLQIMKKSGCIRVKIGVESGSDEILKRVKKGISLEQIRNAVKLIKEIAIPLTAYFMIGFPGETDDDVRKTIQFAEEINADYNSLSVIAPYFGTQVYNDLEQSGFEFDKHHWEYFYHQSKAMILNTGISRHLINEFFALNDKGKGKRV</sequence>
<dbReference type="PANTHER" id="PTHR43409">
    <property type="entry name" value="ANAEROBIC MAGNESIUM-PROTOPORPHYRIN IX MONOMETHYL ESTER CYCLASE-RELATED"/>
    <property type="match status" value="1"/>
</dbReference>
<dbReference type="InterPro" id="IPR058240">
    <property type="entry name" value="rSAM_sf"/>
</dbReference>
<dbReference type="InterPro" id="IPR036724">
    <property type="entry name" value="Cobalamin-bd_sf"/>
</dbReference>
<dbReference type="InterPro" id="IPR006158">
    <property type="entry name" value="Cobalamin-bd"/>
</dbReference>
<accession>A0A0G0PYL2</accession>
<evidence type="ECO:0000256" key="4">
    <source>
        <dbReference type="ARBA" id="ARBA00022691"/>
    </source>
</evidence>
<comment type="caution">
    <text evidence="10">The sequence shown here is derived from an EMBL/GenBank/DDBJ whole genome shotgun (WGS) entry which is preliminary data.</text>
</comment>
<dbReference type="InterPro" id="IPR034466">
    <property type="entry name" value="Methyltransferase_Class_B"/>
</dbReference>
<evidence type="ECO:0000313" key="10">
    <source>
        <dbReference type="EMBL" id="KKR33234.1"/>
    </source>
</evidence>
<dbReference type="PROSITE" id="PS51918">
    <property type="entry name" value="RADICAL_SAM"/>
    <property type="match status" value="1"/>
</dbReference>
<dbReference type="EMBL" id="LBXN01000020">
    <property type="protein sequence ID" value="KKR33234.1"/>
    <property type="molecule type" value="Genomic_DNA"/>
</dbReference>
<dbReference type="Gene3D" id="3.80.30.20">
    <property type="entry name" value="tm_1862 like domain"/>
    <property type="match status" value="1"/>
</dbReference>
<dbReference type="InterPro" id="IPR023404">
    <property type="entry name" value="rSAM_horseshoe"/>
</dbReference>